<evidence type="ECO:0000256" key="1">
    <source>
        <dbReference type="SAM" id="MobiDB-lite"/>
    </source>
</evidence>
<dbReference type="Pfam" id="PF08872">
    <property type="entry name" value="KGK"/>
    <property type="match status" value="1"/>
</dbReference>
<dbReference type="Proteomes" id="UP001525961">
    <property type="component" value="Unassembled WGS sequence"/>
</dbReference>
<name>A0ABT2N9P9_9CYAN</name>
<dbReference type="EMBL" id="JAMXFA010000022">
    <property type="protein sequence ID" value="MCT7979407.1"/>
    <property type="molecule type" value="Genomic_DNA"/>
</dbReference>
<proteinExistence type="predicted"/>
<organism evidence="2 3">
    <name type="scientific">Laspinema olomoucense D3b</name>
    <dbReference type="NCBI Taxonomy" id="2953688"/>
    <lineage>
        <taxon>Bacteria</taxon>
        <taxon>Bacillati</taxon>
        <taxon>Cyanobacteriota</taxon>
        <taxon>Cyanophyceae</taxon>
        <taxon>Oscillatoriophycideae</taxon>
        <taxon>Oscillatoriales</taxon>
        <taxon>Laspinemataceae</taxon>
        <taxon>Laspinema</taxon>
        <taxon>Laspinema olomoucense</taxon>
    </lineage>
</organism>
<protein>
    <recommendedName>
        <fullName evidence="4">KGK family protein</fullName>
    </recommendedName>
</protein>
<feature type="region of interest" description="Disordered" evidence="1">
    <location>
        <begin position="102"/>
        <end position="130"/>
    </location>
</feature>
<feature type="compositionally biased region" description="Low complexity" evidence="1">
    <location>
        <begin position="105"/>
        <end position="115"/>
    </location>
</feature>
<evidence type="ECO:0000313" key="3">
    <source>
        <dbReference type="Proteomes" id="UP001525961"/>
    </source>
</evidence>
<reference evidence="2 3" key="1">
    <citation type="journal article" date="2022" name="Front. Microbiol.">
        <title>High genomic differentiation and limited gene flow indicate recent cryptic speciation within the genus Laspinema (cyanobacteria).</title>
        <authorList>
            <person name="Stanojkovic A."/>
            <person name="Skoupy S."/>
            <person name="Skaloud P."/>
            <person name="Dvorak P."/>
        </authorList>
    </citation>
    <scope>NUCLEOTIDE SEQUENCE [LARGE SCALE GENOMIC DNA]</scope>
    <source>
        <strain evidence="2 3">D3b</strain>
    </source>
</reference>
<accession>A0ABT2N9P9</accession>
<dbReference type="InterPro" id="IPR014971">
    <property type="entry name" value="KGK"/>
</dbReference>
<sequence length="130" mass="15071">MSTQFEPLDPEEVVVLKNDYCKILIGQQTFRTRELTERAILILRSNDSILNKNGWDNNQINWVHEGVKAKSLRYGAQNWQEGKVRMRIIVEFCPDDPQVEEIAVSNEPESPSEPKSPLDDIRRMMDEPNS</sequence>
<feature type="compositionally biased region" description="Basic and acidic residues" evidence="1">
    <location>
        <begin position="116"/>
        <end position="130"/>
    </location>
</feature>
<keyword evidence="3" id="KW-1185">Reference proteome</keyword>
<dbReference type="RefSeq" id="WP_261236182.1">
    <property type="nucleotide sequence ID" value="NZ_JAMXFA010000022.1"/>
</dbReference>
<gene>
    <name evidence="2" type="ORF">NG792_16965</name>
</gene>
<evidence type="ECO:0008006" key="4">
    <source>
        <dbReference type="Google" id="ProtNLM"/>
    </source>
</evidence>
<comment type="caution">
    <text evidence="2">The sequence shown here is derived from an EMBL/GenBank/DDBJ whole genome shotgun (WGS) entry which is preliminary data.</text>
</comment>
<evidence type="ECO:0000313" key="2">
    <source>
        <dbReference type="EMBL" id="MCT7979407.1"/>
    </source>
</evidence>